<protein>
    <submittedName>
        <fullName evidence="3">Uncharacterized protein LOC103701487</fullName>
    </submittedName>
</protein>
<gene>
    <name evidence="3" type="primary">LOC103701487</name>
</gene>
<feature type="compositionally biased region" description="Low complexity" evidence="1">
    <location>
        <begin position="42"/>
        <end position="55"/>
    </location>
</feature>
<organism evidence="2 3">
    <name type="scientific">Phoenix dactylifera</name>
    <name type="common">Date palm</name>
    <dbReference type="NCBI Taxonomy" id="42345"/>
    <lineage>
        <taxon>Eukaryota</taxon>
        <taxon>Viridiplantae</taxon>
        <taxon>Streptophyta</taxon>
        <taxon>Embryophyta</taxon>
        <taxon>Tracheophyta</taxon>
        <taxon>Spermatophyta</taxon>
        <taxon>Magnoliopsida</taxon>
        <taxon>Liliopsida</taxon>
        <taxon>Arecaceae</taxon>
        <taxon>Coryphoideae</taxon>
        <taxon>Phoeniceae</taxon>
        <taxon>Phoenix</taxon>
    </lineage>
</organism>
<name>A0A8B7BMZ5_PHODC</name>
<feature type="region of interest" description="Disordered" evidence="1">
    <location>
        <begin position="1"/>
        <end position="79"/>
    </location>
</feature>
<dbReference type="GeneID" id="103701487"/>
<dbReference type="RefSeq" id="XP_008781811.2">
    <property type="nucleotide sequence ID" value="XM_008783589.3"/>
</dbReference>
<accession>A0A8B7BMZ5</accession>
<evidence type="ECO:0000313" key="2">
    <source>
        <dbReference type="Proteomes" id="UP000228380"/>
    </source>
</evidence>
<proteinExistence type="predicted"/>
<sequence>MEAMHCLRMPHGPAGGPDCPLSSSSRRNPLRRRHLAFPKGGARVAAARRWTVRAQAPPPSQPEGEDANPKGRQGGRHRTRGAAVGAAVVLACALGAACLNRRGGAYCCTQGSAEAPPTQTAAGGYTSLTVPQRSVSVLSGIFKQRAAAPMERSMLLQHAIDEIKNEARVLGLQPERVRFVVLMAEHLYDELLREDYSRLAALRAEYATTDALFAEWFSLSDPVRKYDLGLLLIEIFIKKRDYEKALAICNRISEPKLASESDPRPYHYLAIIKMMLAVESMLEPTTKPEERTKKLGELELTTKEAMAEWEKWNKKYQDFGQEPHVST</sequence>
<evidence type="ECO:0000256" key="1">
    <source>
        <dbReference type="SAM" id="MobiDB-lite"/>
    </source>
</evidence>
<evidence type="ECO:0000313" key="3">
    <source>
        <dbReference type="RefSeq" id="XP_008781811.2"/>
    </source>
</evidence>
<dbReference type="OrthoDB" id="779264at2759"/>
<reference evidence="3" key="2">
    <citation type="submission" date="2025-08" db="UniProtKB">
        <authorList>
            <consortium name="RefSeq"/>
        </authorList>
    </citation>
    <scope>IDENTIFICATION</scope>
    <source>
        <tissue evidence="3">Young leaves</tissue>
    </source>
</reference>
<dbReference type="Proteomes" id="UP000228380">
    <property type="component" value="Chromosome 9"/>
</dbReference>
<keyword evidence="2" id="KW-1185">Reference proteome</keyword>
<reference evidence="2" key="1">
    <citation type="journal article" date="2019" name="Nat. Commun.">
        <title>Genome-wide association mapping of date palm fruit traits.</title>
        <authorList>
            <person name="Hazzouri K.M."/>
            <person name="Gros-Balthazard M."/>
            <person name="Flowers J.M."/>
            <person name="Copetti D."/>
            <person name="Lemansour A."/>
            <person name="Lebrun M."/>
            <person name="Masmoudi K."/>
            <person name="Ferrand S."/>
            <person name="Dhar M.I."/>
            <person name="Fresquez Z.A."/>
            <person name="Rosas U."/>
            <person name="Zhang J."/>
            <person name="Talag J."/>
            <person name="Lee S."/>
            <person name="Kudrna D."/>
            <person name="Powell R.F."/>
            <person name="Leitch I.J."/>
            <person name="Krueger R.R."/>
            <person name="Wing R.A."/>
            <person name="Amiri K.M.A."/>
            <person name="Purugganan M.D."/>
        </authorList>
    </citation>
    <scope>NUCLEOTIDE SEQUENCE [LARGE SCALE GENOMIC DNA]</scope>
    <source>
        <strain evidence="2">cv. Khalas</strain>
    </source>
</reference>
<dbReference type="KEGG" id="pda:103701487"/>
<dbReference type="AlphaFoldDB" id="A0A8B7BMZ5"/>